<name>A0A9N8VM62_FUNMO</name>
<keyword evidence="1" id="KW-1133">Transmembrane helix</keyword>
<evidence type="ECO:0000256" key="1">
    <source>
        <dbReference type="SAM" id="Phobius"/>
    </source>
</evidence>
<proteinExistence type="predicted"/>
<evidence type="ECO:0000313" key="4">
    <source>
        <dbReference type="Proteomes" id="UP000789375"/>
    </source>
</evidence>
<gene>
    <name evidence="3" type="ORF">FMOSSE_LOCUS1974</name>
</gene>
<keyword evidence="1" id="KW-0812">Transmembrane</keyword>
<keyword evidence="2" id="KW-0732">Signal</keyword>
<feature type="transmembrane region" description="Helical" evidence="1">
    <location>
        <begin position="35"/>
        <end position="63"/>
    </location>
</feature>
<dbReference type="EMBL" id="CAJVPP010000239">
    <property type="protein sequence ID" value="CAG8459729.1"/>
    <property type="molecule type" value="Genomic_DNA"/>
</dbReference>
<keyword evidence="4" id="KW-1185">Reference proteome</keyword>
<feature type="chain" id="PRO_5040232658" evidence="2">
    <location>
        <begin position="26"/>
        <end position="107"/>
    </location>
</feature>
<evidence type="ECO:0000256" key="2">
    <source>
        <dbReference type="SAM" id="SignalP"/>
    </source>
</evidence>
<dbReference type="Proteomes" id="UP000789375">
    <property type="component" value="Unassembled WGS sequence"/>
</dbReference>
<evidence type="ECO:0000313" key="3">
    <source>
        <dbReference type="EMBL" id="CAG8459729.1"/>
    </source>
</evidence>
<reference evidence="3" key="1">
    <citation type="submission" date="2021-06" db="EMBL/GenBank/DDBJ databases">
        <authorList>
            <person name="Kallberg Y."/>
            <person name="Tangrot J."/>
            <person name="Rosling A."/>
        </authorList>
    </citation>
    <scope>NUCLEOTIDE SEQUENCE</scope>
    <source>
        <strain evidence="3">87-6 pot B 2015</strain>
    </source>
</reference>
<comment type="caution">
    <text evidence="3">The sequence shown here is derived from an EMBL/GenBank/DDBJ whole genome shotgun (WGS) entry which is preliminary data.</text>
</comment>
<accession>A0A9N8VM62</accession>
<protein>
    <submittedName>
        <fullName evidence="3">15691_t:CDS:1</fullName>
    </submittedName>
</protein>
<organism evidence="3 4">
    <name type="scientific">Funneliformis mosseae</name>
    <name type="common">Endomycorrhizal fungus</name>
    <name type="synonym">Glomus mosseae</name>
    <dbReference type="NCBI Taxonomy" id="27381"/>
    <lineage>
        <taxon>Eukaryota</taxon>
        <taxon>Fungi</taxon>
        <taxon>Fungi incertae sedis</taxon>
        <taxon>Mucoromycota</taxon>
        <taxon>Glomeromycotina</taxon>
        <taxon>Glomeromycetes</taxon>
        <taxon>Glomerales</taxon>
        <taxon>Glomeraceae</taxon>
        <taxon>Funneliformis</taxon>
    </lineage>
</organism>
<dbReference type="AlphaFoldDB" id="A0A9N8VM62"/>
<feature type="signal peptide" evidence="2">
    <location>
        <begin position="1"/>
        <end position="25"/>
    </location>
</feature>
<keyword evidence="1" id="KW-0472">Membrane</keyword>
<sequence>MTSISRIRFILSYILLFFLVRDIFAKEAAYNDDGILKKCGVTCIIVITVVSVLILGIIAYIILRKKYRHRQKTGYTEEVPALKYDDFNTSFESINIQPVFQRAHPNK</sequence>